<dbReference type="GO" id="GO:0044548">
    <property type="term" value="F:S100 protein binding"/>
    <property type="evidence" value="ECO:0007669"/>
    <property type="project" value="TreeGrafter"/>
</dbReference>
<dbReference type="EMBL" id="JAIQCJ010000871">
    <property type="protein sequence ID" value="KAJ8794153.1"/>
    <property type="molecule type" value="Genomic_DNA"/>
</dbReference>
<dbReference type="CDD" id="cd05029">
    <property type="entry name" value="S-100A6"/>
    <property type="match status" value="1"/>
</dbReference>
<evidence type="ECO:0000313" key="13">
    <source>
        <dbReference type="Proteomes" id="UP001159641"/>
    </source>
</evidence>
<evidence type="ECO:0000256" key="3">
    <source>
        <dbReference type="ARBA" id="ARBA00022723"/>
    </source>
</evidence>
<dbReference type="InterPro" id="IPR001751">
    <property type="entry name" value="S100/CaBP7/8-like_CS"/>
</dbReference>
<name>A0AB34HPN9_ESCRO</name>
<evidence type="ECO:0000313" key="12">
    <source>
        <dbReference type="EMBL" id="KAJ8794153.1"/>
    </source>
</evidence>
<accession>A0AB34HPN9</accession>
<dbReference type="SMART" id="SM00054">
    <property type="entry name" value="EFh"/>
    <property type="match status" value="1"/>
</dbReference>
<organism evidence="12 13">
    <name type="scientific">Eschrichtius robustus</name>
    <name type="common">California gray whale</name>
    <name type="synonym">Eschrichtius gibbosus</name>
    <dbReference type="NCBI Taxonomy" id="9764"/>
    <lineage>
        <taxon>Eukaryota</taxon>
        <taxon>Metazoa</taxon>
        <taxon>Chordata</taxon>
        <taxon>Craniata</taxon>
        <taxon>Vertebrata</taxon>
        <taxon>Euteleostomi</taxon>
        <taxon>Mammalia</taxon>
        <taxon>Eutheria</taxon>
        <taxon>Laurasiatheria</taxon>
        <taxon>Artiodactyla</taxon>
        <taxon>Whippomorpha</taxon>
        <taxon>Cetacea</taxon>
        <taxon>Mysticeti</taxon>
        <taxon>Eschrichtiidae</taxon>
        <taxon>Eschrichtius</taxon>
    </lineage>
</organism>
<evidence type="ECO:0000256" key="8">
    <source>
        <dbReference type="ARBA" id="ARBA00032794"/>
    </source>
</evidence>
<evidence type="ECO:0000256" key="1">
    <source>
        <dbReference type="ARBA" id="ARBA00007323"/>
    </source>
</evidence>
<keyword evidence="4" id="KW-0677">Repeat</keyword>
<dbReference type="PROSITE" id="PS50222">
    <property type="entry name" value="EF_HAND_2"/>
    <property type="match status" value="1"/>
</dbReference>
<evidence type="ECO:0000259" key="11">
    <source>
        <dbReference type="PROSITE" id="PS50222"/>
    </source>
</evidence>
<proteinExistence type="inferred from homology"/>
<dbReference type="InterPro" id="IPR018247">
    <property type="entry name" value="EF_Hand_1_Ca_BS"/>
</dbReference>
<protein>
    <recommendedName>
        <fullName evidence="2">Protein S100-A6</fullName>
    </recommendedName>
    <alternativeName>
        <fullName evidence="7">Calcyclin</fullName>
    </alternativeName>
    <alternativeName>
        <fullName evidence="8">S100 calcium-binding protein A6</fullName>
    </alternativeName>
</protein>
<keyword evidence="13" id="KW-1185">Reference proteome</keyword>
<sequence length="245" mass="27060">MGGSRRSSFLGNGIFSSPFSLQNCTHTLETSLEKALTTMVTTFHKYSGREGSKLTLSRKELKELIKKDLCLGEKMKESNIDDLMKNLDKHSDQEMDFKQYSETSLVAQWLRILLPMQGTRGGQGGALAGSGRPASRKRRYKAGGLATQPSPSAAPSRFAAAAAIGLLVTIFHKYSCQEGDKNTLSKSELKELIQKELTIGAKLQDAEIAKLMDDLDRNKDQVVNFQEYVTFLGALAMIYNDILRG</sequence>
<dbReference type="GO" id="GO:0005634">
    <property type="term" value="C:nucleus"/>
    <property type="evidence" value="ECO:0007669"/>
    <property type="project" value="TreeGrafter"/>
</dbReference>
<dbReference type="InterPro" id="IPR011992">
    <property type="entry name" value="EF-hand-dom_pair"/>
</dbReference>
<keyword evidence="3" id="KW-0479">Metal-binding</keyword>
<dbReference type="GO" id="GO:0005509">
    <property type="term" value="F:calcium ion binding"/>
    <property type="evidence" value="ECO:0007669"/>
    <property type="project" value="InterPro"/>
</dbReference>
<dbReference type="InterPro" id="IPR034118">
    <property type="entry name" value="S-100A6"/>
</dbReference>
<evidence type="ECO:0000256" key="6">
    <source>
        <dbReference type="ARBA" id="ARBA00025385"/>
    </source>
</evidence>
<dbReference type="GO" id="GO:0046914">
    <property type="term" value="F:transition metal ion binding"/>
    <property type="evidence" value="ECO:0007669"/>
    <property type="project" value="InterPro"/>
</dbReference>
<comment type="function">
    <text evidence="6">May function as calcium sensor and modulator, contributing to cellular calcium signaling. May function by interacting with other proteins, such as TPR-containing proteins, and indirectly play a role in many physiological processes such as the reorganization of the actin cytoskeleton and in cell motility. Binds 2 calcium ions. Calcium binding is cooperative.</text>
</comment>
<comment type="similarity">
    <text evidence="1">Belongs to the S-100 family.</text>
</comment>
<dbReference type="SUPFAM" id="SSF47473">
    <property type="entry name" value="EF-hand"/>
    <property type="match status" value="2"/>
</dbReference>
<evidence type="ECO:0000256" key="10">
    <source>
        <dbReference type="SAM" id="MobiDB-lite"/>
    </source>
</evidence>
<gene>
    <name evidence="12" type="ORF">J1605_003299</name>
</gene>
<evidence type="ECO:0000256" key="9">
    <source>
        <dbReference type="ARBA" id="ARBA00046837"/>
    </source>
</evidence>
<dbReference type="AlphaFoldDB" id="A0AB34HPN9"/>
<reference evidence="12 13" key="1">
    <citation type="submission" date="2022-11" db="EMBL/GenBank/DDBJ databases">
        <title>Whole genome sequence of Eschrichtius robustus ER-17-0199.</title>
        <authorList>
            <person name="Bruniche-Olsen A."/>
            <person name="Black A.N."/>
            <person name="Fields C.J."/>
            <person name="Walden K."/>
            <person name="Dewoody J.A."/>
        </authorList>
    </citation>
    <scope>NUCLEOTIDE SEQUENCE [LARGE SCALE GENOMIC DNA]</scope>
    <source>
        <strain evidence="12">ER-17-0199</strain>
        <tissue evidence="12">Blubber</tissue>
    </source>
</reference>
<dbReference type="Pfam" id="PF01023">
    <property type="entry name" value="S_100"/>
    <property type="match status" value="2"/>
</dbReference>
<dbReference type="GO" id="GO:0048306">
    <property type="term" value="F:calcium-dependent protein binding"/>
    <property type="evidence" value="ECO:0007669"/>
    <property type="project" value="TreeGrafter"/>
</dbReference>
<dbReference type="InterPro" id="IPR002048">
    <property type="entry name" value="EF_hand_dom"/>
</dbReference>
<dbReference type="PROSITE" id="PS00303">
    <property type="entry name" value="S100_CABP"/>
    <property type="match status" value="1"/>
</dbReference>
<evidence type="ECO:0000256" key="2">
    <source>
        <dbReference type="ARBA" id="ARBA00014225"/>
    </source>
</evidence>
<dbReference type="PANTHER" id="PTHR11639">
    <property type="entry name" value="S100 CALCIUM-BINDING PROTEIN"/>
    <property type="match status" value="1"/>
</dbReference>
<dbReference type="InterPro" id="IPR013787">
    <property type="entry name" value="S100_Ca-bd_sub"/>
</dbReference>
<dbReference type="Proteomes" id="UP001159641">
    <property type="component" value="Unassembled WGS sequence"/>
</dbReference>
<evidence type="ECO:0000256" key="4">
    <source>
        <dbReference type="ARBA" id="ARBA00022737"/>
    </source>
</evidence>
<dbReference type="InterPro" id="IPR034325">
    <property type="entry name" value="S-100_dom"/>
</dbReference>
<feature type="domain" description="EF-hand" evidence="11">
    <location>
        <begin position="203"/>
        <end position="238"/>
    </location>
</feature>
<evidence type="ECO:0000256" key="7">
    <source>
        <dbReference type="ARBA" id="ARBA00032106"/>
    </source>
</evidence>
<dbReference type="GO" id="GO:0048471">
    <property type="term" value="C:perinuclear region of cytoplasm"/>
    <property type="evidence" value="ECO:0007669"/>
    <property type="project" value="TreeGrafter"/>
</dbReference>
<dbReference type="Gene3D" id="1.10.238.10">
    <property type="entry name" value="EF-hand"/>
    <property type="match status" value="2"/>
</dbReference>
<dbReference type="CDD" id="cd00213">
    <property type="entry name" value="S-100"/>
    <property type="match status" value="1"/>
</dbReference>
<dbReference type="PANTHER" id="PTHR11639:SF80">
    <property type="entry name" value="PROTEIN S100-A6"/>
    <property type="match status" value="1"/>
</dbReference>
<dbReference type="SMART" id="SM01394">
    <property type="entry name" value="S_100"/>
    <property type="match status" value="2"/>
</dbReference>
<feature type="region of interest" description="Disordered" evidence="10">
    <location>
        <begin position="120"/>
        <end position="152"/>
    </location>
</feature>
<dbReference type="PROSITE" id="PS00018">
    <property type="entry name" value="EF_HAND_1"/>
    <property type="match status" value="1"/>
</dbReference>
<comment type="caution">
    <text evidence="12">The sequence shown here is derived from an EMBL/GenBank/DDBJ whole genome shotgun (WGS) entry which is preliminary data.</text>
</comment>
<evidence type="ECO:0000256" key="5">
    <source>
        <dbReference type="ARBA" id="ARBA00022837"/>
    </source>
</evidence>
<keyword evidence="5" id="KW-0106">Calcium</keyword>
<comment type="subunit">
    <text evidence="9">Homodimer; head to tail assembly of 2 subunits. Interacts with CACYBP in a calcium-dependent manner. Interacts with ANXA2 and ANXA11 (via N-terminus). Interacts with SUGT1. Interacts with TP53; has higher affinity for TP53 that is phosphorylated on its N-terminal domain, and lower affinity for TP53 that is phosphorylated on its C-terminal domain. Interacts with tropomyosin. Interacts with FKBP4. Interacts with PPP5C (via TPR repeats); the interaction is calcium-dependent and modulates PPP5C activity. Interacts with TPPP; this interaction inhibits TPPP dimerization.</text>
</comment>
<dbReference type="GO" id="GO:0005615">
    <property type="term" value="C:extracellular space"/>
    <property type="evidence" value="ECO:0007669"/>
    <property type="project" value="TreeGrafter"/>
</dbReference>